<reference evidence="1 2" key="1">
    <citation type="submission" date="2018-07" db="EMBL/GenBank/DDBJ databases">
        <title>Genomic Encyclopedia of Type Strains, Phase III (KMG-III): the genomes of soil and plant-associated and newly described type strains.</title>
        <authorList>
            <person name="Whitman W."/>
        </authorList>
    </citation>
    <scope>NUCLEOTIDE SEQUENCE [LARGE SCALE GENOMIC DNA]</scope>
    <source>
        <strain evidence="1 2">CECT 7506</strain>
    </source>
</reference>
<protein>
    <submittedName>
        <fullName evidence="1">Uncharacterized protein</fullName>
    </submittedName>
</protein>
<dbReference type="EMBL" id="QPJD01000012">
    <property type="protein sequence ID" value="RCW44248.1"/>
    <property type="molecule type" value="Genomic_DNA"/>
</dbReference>
<accession>A0A368VQT4</accession>
<comment type="caution">
    <text evidence="1">The sequence shown here is derived from an EMBL/GenBank/DDBJ whole genome shotgun (WGS) entry which is preliminary data.</text>
</comment>
<gene>
    <name evidence="1" type="ORF">DFP97_112112</name>
</gene>
<dbReference type="AlphaFoldDB" id="A0A368VQT4"/>
<evidence type="ECO:0000313" key="1">
    <source>
        <dbReference type="EMBL" id="RCW44248.1"/>
    </source>
</evidence>
<sequence>MSAINHKRIIHQASQDHIEMASNGLKNYLERVEASFLIKAMCDSLILALKDKNHLVTALYEEIDKMKELAK</sequence>
<dbReference type="Proteomes" id="UP000252415">
    <property type="component" value="Unassembled WGS sequence"/>
</dbReference>
<proteinExistence type="predicted"/>
<dbReference type="RefSeq" id="WP_114381802.1">
    <property type="nucleotide sequence ID" value="NZ_QPJD01000012.1"/>
</dbReference>
<organism evidence="1 2">
    <name type="scientific">Paenibacillus prosopidis</name>
    <dbReference type="NCBI Taxonomy" id="630520"/>
    <lineage>
        <taxon>Bacteria</taxon>
        <taxon>Bacillati</taxon>
        <taxon>Bacillota</taxon>
        <taxon>Bacilli</taxon>
        <taxon>Bacillales</taxon>
        <taxon>Paenibacillaceae</taxon>
        <taxon>Paenibacillus</taxon>
    </lineage>
</organism>
<keyword evidence="2" id="KW-1185">Reference proteome</keyword>
<name>A0A368VQT4_9BACL</name>
<evidence type="ECO:0000313" key="2">
    <source>
        <dbReference type="Proteomes" id="UP000252415"/>
    </source>
</evidence>